<proteinExistence type="inferred from homology"/>
<evidence type="ECO:0000256" key="3">
    <source>
        <dbReference type="ARBA" id="ARBA00012053"/>
    </source>
</evidence>
<dbReference type="EMBL" id="JAPWTK010000703">
    <property type="protein sequence ID" value="KAJ8936910.1"/>
    <property type="molecule type" value="Genomic_DNA"/>
</dbReference>
<comment type="subunit">
    <text evidence="8">Homooctamer; active form. Homohexamer; low activity form.</text>
</comment>
<evidence type="ECO:0000256" key="4">
    <source>
        <dbReference type="ARBA" id="ARBA00023133"/>
    </source>
</evidence>
<dbReference type="Pfam" id="PF00490">
    <property type="entry name" value="ALAD"/>
    <property type="match status" value="1"/>
</dbReference>
<keyword evidence="4" id="KW-0350">Heme biosynthesis</keyword>
<dbReference type="InterPro" id="IPR013785">
    <property type="entry name" value="Aldolase_TIM"/>
</dbReference>
<evidence type="ECO:0000256" key="6">
    <source>
        <dbReference type="ARBA" id="ARBA00023244"/>
    </source>
</evidence>
<accession>A0AAV8XDY9</accession>
<gene>
    <name evidence="12" type="ORF">NQ318_010937</name>
</gene>
<comment type="similarity">
    <text evidence="2 11">Belongs to the ALAD family.</text>
</comment>
<comment type="caution">
    <text evidence="12">The sequence shown here is derived from an EMBL/GenBank/DDBJ whole genome shotgun (WGS) entry which is preliminary data.</text>
</comment>
<dbReference type="InterPro" id="IPR001731">
    <property type="entry name" value="ALAD"/>
</dbReference>
<evidence type="ECO:0000256" key="5">
    <source>
        <dbReference type="ARBA" id="ARBA00023239"/>
    </source>
</evidence>
<dbReference type="AlphaFoldDB" id="A0AAV8XDY9"/>
<dbReference type="PANTHER" id="PTHR11458:SF0">
    <property type="entry name" value="DELTA-AMINOLEVULINIC ACID DEHYDRATASE"/>
    <property type="match status" value="1"/>
</dbReference>
<keyword evidence="6" id="KW-0627">Porphyrin biosynthesis</keyword>
<name>A0AAV8XDY9_9CUCU</name>
<comment type="catalytic activity">
    <reaction evidence="10">
        <text>2 5-aminolevulinate = porphobilinogen + 2 H2O + H(+)</text>
        <dbReference type="Rhea" id="RHEA:24064"/>
        <dbReference type="ChEBI" id="CHEBI:15377"/>
        <dbReference type="ChEBI" id="CHEBI:15378"/>
        <dbReference type="ChEBI" id="CHEBI:58126"/>
        <dbReference type="ChEBI" id="CHEBI:356416"/>
        <dbReference type="EC" id="4.2.1.24"/>
    </reaction>
</comment>
<dbReference type="EC" id="4.2.1.24" evidence="3"/>
<evidence type="ECO:0000256" key="10">
    <source>
        <dbReference type="ARBA" id="ARBA00047651"/>
    </source>
</evidence>
<evidence type="ECO:0000256" key="11">
    <source>
        <dbReference type="RuleBase" id="RU004161"/>
    </source>
</evidence>
<dbReference type="GO" id="GO:0004655">
    <property type="term" value="F:porphobilinogen synthase activity"/>
    <property type="evidence" value="ECO:0007669"/>
    <property type="project" value="UniProtKB-EC"/>
</dbReference>
<reference evidence="12" key="1">
    <citation type="journal article" date="2023" name="Insect Mol. Biol.">
        <title>Genome sequencing provides insights into the evolution of gene families encoding plant cell wall-degrading enzymes in longhorned beetles.</title>
        <authorList>
            <person name="Shin N.R."/>
            <person name="Okamura Y."/>
            <person name="Kirsch R."/>
            <person name="Pauchet Y."/>
        </authorList>
    </citation>
    <scope>NUCLEOTIDE SEQUENCE</scope>
    <source>
        <strain evidence="12">AMC_N1</strain>
    </source>
</reference>
<keyword evidence="13" id="KW-1185">Reference proteome</keyword>
<keyword evidence="5" id="KW-0456">Lyase</keyword>
<sequence>MAYMDVLKEIKDKYPQYPMFVYQVSGEYAMIYRGAQEGAFELRPALMEILGSLRRAGADVIISVLHSTCFGMVET</sequence>
<dbReference type="SUPFAM" id="SSF51569">
    <property type="entry name" value="Aldolase"/>
    <property type="match status" value="1"/>
</dbReference>
<dbReference type="GO" id="GO:0005829">
    <property type="term" value="C:cytosol"/>
    <property type="evidence" value="ECO:0007669"/>
    <property type="project" value="TreeGrafter"/>
</dbReference>
<comment type="function">
    <text evidence="7">Catalyzes an early step in the biosynthesis of tetrapyrroles. Binds two molecules of 5-aminolevulinate per subunit, each at a distinct site, and catalyzes their condensation to form porphobilinogen.</text>
</comment>
<dbReference type="Gene3D" id="3.20.20.70">
    <property type="entry name" value="Aldolase class I"/>
    <property type="match status" value="1"/>
</dbReference>
<comment type="pathway">
    <text evidence="1">Porphyrin-containing compound metabolism; protoporphyrin-IX biosynthesis; coproporphyrinogen-III from 5-aminolevulinate: step 1/4.</text>
</comment>
<dbReference type="PRINTS" id="PR00144">
    <property type="entry name" value="DALDHYDRTASE"/>
</dbReference>
<evidence type="ECO:0000256" key="7">
    <source>
        <dbReference type="ARBA" id="ARBA00025628"/>
    </source>
</evidence>
<evidence type="ECO:0000313" key="13">
    <source>
        <dbReference type="Proteomes" id="UP001162162"/>
    </source>
</evidence>
<evidence type="ECO:0000256" key="1">
    <source>
        <dbReference type="ARBA" id="ARBA00004694"/>
    </source>
</evidence>
<evidence type="ECO:0000256" key="2">
    <source>
        <dbReference type="ARBA" id="ARBA00008055"/>
    </source>
</evidence>
<evidence type="ECO:0000256" key="9">
    <source>
        <dbReference type="ARBA" id="ARBA00032837"/>
    </source>
</evidence>
<evidence type="ECO:0000313" key="12">
    <source>
        <dbReference type="EMBL" id="KAJ8936910.1"/>
    </source>
</evidence>
<dbReference type="GO" id="GO:0008270">
    <property type="term" value="F:zinc ion binding"/>
    <property type="evidence" value="ECO:0007669"/>
    <property type="project" value="TreeGrafter"/>
</dbReference>
<dbReference type="Proteomes" id="UP001162162">
    <property type="component" value="Unassembled WGS sequence"/>
</dbReference>
<dbReference type="PANTHER" id="PTHR11458">
    <property type="entry name" value="DELTA-AMINOLEVULINIC ACID DEHYDRATASE"/>
    <property type="match status" value="1"/>
</dbReference>
<evidence type="ECO:0000256" key="8">
    <source>
        <dbReference type="ARBA" id="ARBA00025861"/>
    </source>
</evidence>
<dbReference type="GO" id="GO:0006783">
    <property type="term" value="P:heme biosynthetic process"/>
    <property type="evidence" value="ECO:0007669"/>
    <property type="project" value="UniProtKB-KW"/>
</dbReference>
<organism evidence="12 13">
    <name type="scientific">Aromia moschata</name>
    <dbReference type="NCBI Taxonomy" id="1265417"/>
    <lineage>
        <taxon>Eukaryota</taxon>
        <taxon>Metazoa</taxon>
        <taxon>Ecdysozoa</taxon>
        <taxon>Arthropoda</taxon>
        <taxon>Hexapoda</taxon>
        <taxon>Insecta</taxon>
        <taxon>Pterygota</taxon>
        <taxon>Neoptera</taxon>
        <taxon>Endopterygota</taxon>
        <taxon>Coleoptera</taxon>
        <taxon>Polyphaga</taxon>
        <taxon>Cucujiformia</taxon>
        <taxon>Chrysomeloidea</taxon>
        <taxon>Cerambycidae</taxon>
        <taxon>Cerambycinae</taxon>
        <taxon>Callichromatini</taxon>
        <taxon>Aromia</taxon>
    </lineage>
</organism>
<protein>
    <recommendedName>
        <fullName evidence="3">porphobilinogen synthase</fullName>
        <ecNumber evidence="3">4.2.1.24</ecNumber>
    </recommendedName>
    <alternativeName>
        <fullName evidence="9">Porphobilinogen synthase</fullName>
    </alternativeName>
</protein>